<keyword evidence="4" id="KW-1185">Reference proteome</keyword>
<evidence type="ECO:0000313" key="5">
    <source>
        <dbReference type="Proteomes" id="UP000663852"/>
    </source>
</evidence>
<sequence>MESTFMSIKLLNLDDLVKLIANSIFQQIDPIGDKAQQISNTIVSIIEDRIKVNVFDVRNWFDANLFILLFLAIIFLMLVFKLLDQLDNLMTKYEFSSGKRHFTGLMLITGIFIWLFVAVIFWACSSADGIKLETLKYILVGCTSLAMACIIFIWIRWLCIHRYRIQTYLREELFDFNEKKRLSIEIGLTQIQLTNSSKMANTTNYSEPNL</sequence>
<evidence type="ECO:0000313" key="3">
    <source>
        <dbReference type="EMBL" id="CAF1614232.1"/>
    </source>
</evidence>
<accession>A0A815FLX6</accession>
<evidence type="ECO:0000313" key="2">
    <source>
        <dbReference type="EMBL" id="CAF1327947.1"/>
    </source>
</evidence>
<evidence type="ECO:0000256" key="1">
    <source>
        <dbReference type="SAM" id="Phobius"/>
    </source>
</evidence>
<comment type="caution">
    <text evidence="2">The sequence shown here is derived from an EMBL/GenBank/DDBJ whole genome shotgun (WGS) entry which is preliminary data.</text>
</comment>
<proteinExistence type="predicted"/>
<keyword evidence="1" id="KW-1133">Transmembrane helix</keyword>
<dbReference type="EMBL" id="CAJNOJ010000241">
    <property type="protein sequence ID" value="CAF1327947.1"/>
    <property type="molecule type" value="Genomic_DNA"/>
</dbReference>
<evidence type="ECO:0000313" key="4">
    <source>
        <dbReference type="Proteomes" id="UP000663828"/>
    </source>
</evidence>
<dbReference type="Proteomes" id="UP000663852">
    <property type="component" value="Unassembled WGS sequence"/>
</dbReference>
<feature type="transmembrane region" description="Helical" evidence="1">
    <location>
        <begin position="135"/>
        <end position="155"/>
    </location>
</feature>
<reference evidence="2" key="1">
    <citation type="submission" date="2021-02" db="EMBL/GenBank/DDBJ databases">
        <authorList>
            <person name="Nowell W R."/>
        </authorList>
    </citation>
    <scope>NUCLEOTIDE SEQUENCE</scope>
</reference>
<evidence type="ECO:0008006" key="6">
    <source>
        <dbReference type="Google" id="ProtNLM"/>
    </source>
</evidence>
<feature type="transmembrane region" description="Helical" evidence="1">
    <location>
        <begin position="104"/>
        <end position="123"/>
    </location>
</feature>
<feature type="transmembrane region" description="Helical" evidence="1">
    <location>
        <begin position="63"/>
        <end position="83"/>
    </location>
</feature>
<keyword evidence="1" id="KW-0472">Membrane</keyword>
<keyword evidence="1" id="KW-0812">Transmembrane</keyword>
<gene>
    <name evidence="2" type="ORF">EDS130_LOCUS32025</name>
    <name evidence="3" type="ORF">XAT740_LOCUS49331</name>
</gene>
<protein>
    <recommendedName>
        <fullName evidence="6">Transmembrane protein</fullName>
    </recommendedName>
</protein>
<dbReference type="EMBL" id="CAJNOR010007276">
    <property type="protein sequence ID" value="CAF1614232.1"/>
    <property type="molecule type" value="Genomic_DNA"/>
</dbReference>
<dbReference type="AlphaFoldDB" id="A0A815FLX6"/>
<organism evidence="2 5">
    <name type="scientific">Adineta ricciae</name>
    <name type="common">Rotifer</name>
    <dbReference type="NCBI Taxonomy" id="249248"/>
    <lineage>
        <taxon>Eukaryota</taxon>
        <taxon>Metazoa</taxon>
        <taxon>Spiralia</taxon>
        <taxon>Gnathifera</taxon>
        <taxon>Rotifera</taxon>
        <taxon>Eurotatoria</taxon>
        <taxon>Bdelloidea</taxon>
        <taxon>Adinetida</taxon>
        <taxon>Adinetidae</taxon>
        <taxon>Adineta</taxon>
    </lineage>
</organism>
<dbReference type="Proteomes" id="UP000663828">
    <property type="component" value="Unassembled WGS sequence"/>
</dbReference>
<name>A0A815FLX6_ADIRI</name>